<evidence type="ECO:0000313" key="2">
    <source>
        <dbReference type="Proteomes" id="UP001497680"/>
    </source>
</evidence>
<name>A0ACC0DHH7_9PEZI</name>
<accession>A0ACC0DHH7</accession>
<dbReference type="EMBL" id="MU394284">
    <property type="protein sequence ID" value="KAI6092209.1"/>
    <property type="molecule type" value="Genomic_DNA"/>
</dbReference>
<proteinExistence type="predicted"/>
<reference evidence="1 2" key="1">
    <citation type="journal article" date="2022" name="New Phytol.">
        <title>Ecological generalism drives hyperdiversity of secondary metabolite gene clusters in xylarialean endophytes.</title>
        <authorList>
            <person name="Franco M.E.E."/>
            <person name="Wisecaver J.H."/>
            <person name="Arnold A.E."/>
            <person name="Ju Y.M."/>
            <person name="Slot J.C."/>
            <person name="Ahrendt S."/>
            <person name="Moore L.P."/>
            <person name="Eastman K.E."/>
            <person name="Scott K."/>
            <person name="Konkel Z."/>
            <person name="Mondo S.J."/>
            <person name="Kuo A."/>
            <person name="Hayes R.D."/>
            <person name="Haridas S."/>
            <person name="Andreopoulos B."/>
            <person name="Riley R."/>
            <person name="LaButti K."/>
            <person name="Pangilinan J."/>
            <person name="Lipzen A."/>
            <person name="Amirebrahimi M."/>
            <person name="Yan J."/>
            <person name="Adam C."/>
            <person name="Keymanesh K."/>
            <person name="Ng V."/>
            <person name="Louie K."/>
            <person name="Northen T."/>
            <person name="Drula E."/>
            <person name="Henrissat B."/>
            <person name="Hsieh H.M."/>
            <person name="Youens-Clark K."/>
            <person name="Lutzoni F."/>
            <person name="Miadlikowska J."/>
            <person name="Eastwood D.C."/>
            <person name="Hamelin R.C."/>
            <person name="Grigoriev I.V."/>
            <person name="U'Ren J.M."/>
        </authorList>
    </citation>
    <scope>NUCLEOTIDE SEQUENCE [LARGE SCALE GENOMIC DNA]</scope>
    <source>
        <strain evidence="1 2">ER1909</strain>
    </source>
</reference>
<comment type="caution">
    <text evidence="1">The sequence shown here is derived from an EMBL/GenBank/DDBJ whole genome shotgun (WGS) entry which is preliminary data.</text>
</comment>
<organism evidence="1 2">
    <name type="scientific">Hypoxylon rubiginosum</name>
    <dbReference type="NCBI Taxonomy" id="110542"/>
    <lineage>
        <taxon>Eukaryota</taxon>
        <taxon>Fungi</taxon>
        <taxon>Dikarya</taxon>
        <taxon>Ascomycota</taxon>
        <taxon>Pezizomycotina</taxon>
        <taxon>Sordariomycetes</taxon>
        <taxon>Xylariomycetidae</taxon>
        <taxon>Xylariales</taxon>
        <taxon>Hypoxylaceae</taxon>
        <taxon>Hypoxylon</taxon>
    </lineage>
</organism>
<keyword evidence="2" id="KW-1185">Reference proteome</keyword>
<evidence type="ECO:0000313" key="1">
    <source>
        <dbReference type="EMBL" id="KAI6092209.1"/>
    </source>
</evidence>
<gene>
    <name evidence="1" type="ORF">F4821DRAFT_279547</name>
</gene>
<sequence>MSFSQEAVAELHSIMEQSIAADGKATASTVPGAALVVVGRDGEELFAHAAGKSNIRLQDPLTLESVMWMASCTKMVAGLACMQLVERGELKLDDVAQVEELCPELKDVKVLKDDRTFEDKKRGITLRMLLTHTSGFGNTFFEETLRDWSMPAGIDELAGDIRDVFKIPLRFQPGERWMYGTGIDWAGIVLQRKTGLSLNDYIQKNICQPLGLENINFLPTQAMKKNLATMHARQADGTLVPRDPPARRPLVVETPEEIASIFHGGGAGLFASPRDYSRILAVLLNDGTCPKTGAKLLAKATVDEMFTNQIPQFPDFGRQGIPAAKPDLTNPLPDLYPVAGNPPQGWGLTFMLSGANPVTGRSDKTAYWAGLGNTYWWCDREQGVAGFVGAQILPFLDPAVVDLWWKLEAAVFKNLPKA</sequence>
<protein>
    <submittedName>
        <fullName evidence="1">Beta-lactamase family protein</fullName>
    </submittedName>
</protein>
<dbReference type="Proteomes" id="UP001497680">
    <property type="component" value="Unassembled WGS sequence"/>
</dbReference>